<keyword evidence="1" id="KW-0695">RNA-directed DNA polymerase</keyword>
<reference evidence="1" key="1">
    <citation type="journal article" date="2022" name="Int. J. Mol. Sci.">
        <title>Draft Genome of Tanacetum Coccineum: Genomic Comparison of Closely Related Tanacetum-Family Plants.</title>
        <authorList>
            <person name="Yamashiro T."/>
            <person name="Shiraishi A."/>
            <person name="Nakayama K."/>
            <person name="Satake H."/>
        </authorList>
    </citation>
    <scope>NUCLEOTIDE SEQUENCE</scope>
</reference>
<keyword evidence="1" id="KW-0808">Transferase</keyword>
<dbReference type="GO" id="GO:0003964">
    <property type="term" value="F:RNA-directed DNA polymerase activity"/>
    <property type="evidence" value="ECO:0007669"/>
    <property type="project" value="UniProtKB-KW"/>
</dbReference>
<reference evidence="1" key="2">
    <citation type="submission" date="2022-01" db="EMBL/GenBank/DDBJ databases">
        <authorList>
            <person name="Yamashiro T."/>
            <person name="Shiraishi A."/>
            <person name="Satake H."/>
            <person name="Nakayama K."/>
        </authorList>
    </citation>
    <scope>NUCLEOTIDE SEQUENCE</scope>
</reference>
<proteinExistence type="predicted"/>
<dbReference type="SUPFAM" id="SSF53098">
    <property type="entry name" value="Ribonuclease H-like"/>
    <property type="match status" value="1"/>
</dbReference>
<dbReference type="InterPro" id="IPR036397">
    <property type="entry name" value="RNaseH_sf"/>
</dbReference>
<dbReference type="InterPro" id="IPR012337">
    <property type="entry name" value="RNaseH-like_sf"/>
</dbReference>
<accession>A0ABQ5F940</accession>
<organism evidence="1 2">
    <name type="scientific">Tanacetum coccineum</name>
    <dbReference type="NCBI Taxonomy" id="301880"/>
    <lineage>
        <taxon>Eukaryota</taxon>
        <taxon>Viridiplantae</taxon>
        <taxon>Streptophyta</taxon>
        <taxon>Embryophyta</taxon>
        <taxon>Tracheophyta</taxon>
        <taxon>Spermatophyta</taxon>
        <taxon>Magnoliopsida</taxon>
        <taxon>eudicotyledons</taxon>
        <taxon>Gunneridae</taxon>
        <taxon>Pentapetalae</taxon>
        <taxon>asterids</taxon>
        <taxon>campanulids</taxon>
        <taxon>Asterales</taxon>
        <taxon>Asteraceae</taxon>
        <taxon>Asteroideae</taxon>
        <taxon>Anthemideae</taxon>
        <taxon>Anthemidinae</taxon>
        <taxon>Tanacetum</taxon>
    </lineage>
</organism>
<gene>
    <name evidence="1" type="ORF">Tco_1002780</name>
</gene>
<dbReference type="Gene3D" id="3.30.420.10">
    <property type="entry name" value="Ribonuclease H-like superfamily/Ribonuclease H"/>
    <property type="match status" value="1"/>
</dbReference>
<dbReference type="Proteomes" id="UP001151760">
    <property type="component" value="Unassembled WGS sequence"/>
</dbReference>
<comment type="caution">
    <text evidence="1">The sequence shown here is derived from an EMBL/GenBank/DDBJ whole genome shotgun (WGS) entry which is preliminary data.</text>
</comment>
<keyword evidence="2" id="KW-1185">Reference proteome</keyword>
<keyword evidence="1" id="KW-0548">Nucleotidyltransferase</keyword>
<dbReference type="EMBL" id="BQNB010017092">
    <property type="protein sequence ID" value="GJT59247.1"/>
    <property type="molecule type" value="Genomic_DNA"/>
</dbReference>
<evidence type="ECO:0000313" key="2">
    <source>
        <dbReference type="Proteomes" id="UP001151760"/>
    </source>
</evidence>
<evidence type="ECO:0000313" key="1">
    <source>
        <dbReference type="EMBL" id="GJT59247.1"/>
    </source>
</evidence>
<sequence>MSNTTSGMSPSCSKICDDQMIRRCFCARQRRLSIFSKLDHMDPTGGHHGSKSHRKKFAKIMLKYGVTHRLSTAYHPQISGQVEVSNRGLKRILERTVGKNRASWSGQLDDALWLSASMMSRIFEASRARCFVLRSQELHQSLLHLGIVYPNLMT</sequence>
<name>A0ABQ5F940_9ASTR</name>
<protein>
    <submittedName>
        <fullName evidence="1">Reverse transcriptase domain-containing protein</fullName>
    </submittedName>
</protein>